<keyword evidence="1" id="KW-0175">Coiled coil</keyword>
<feature type="coiled-coil region" evidence="1">
    <location>
        <begin position="148"/>
        <end position="177"/>
    </location>
</feature>
<name>A0A0F9N0Y7_9ZZZZ</name>
<proteinExistence type="predicted"/>
<dbReference type="AlphaFoldDB" id="A0A0F9N0Y7"/>
<evidence type="ECO:0000256" key="2">
    <source>
        <dbReference type="SAM" id="MobiDB-lite"/>
    </source>
</evidence>
<protein>
    <submittedName>
        <fullName evidence="3">Uncharacterized protein</fullName>
    </submittedName>
</protein>
<feature type="compositionally biased region" description="Polar residues" evidence="2">
    <location>
        <begin position="597"/>
        <end position="607"/>
    </location>
</feature>
<evidence type="ECO:0000313" key="3">
    <source>
        <dbReference type="EMBL" id="KKM75157.1"/>
    </source>
</evidence>
<comment type="caution">
    <text evidence="3">The sequence shown here is derived from an EMBL/GenBank/DDBJ whole genome shotgun (WGS) entry which is preliminary data.</text>
</comment>
<feature type="region of interest" description="Disordered" evidence="2">
    <location>
        <begin position="597"/>
        <end position="617"/>
    </location>
</feature>
<gene>
    <name evidence="3" type="ORF">LCGC14_1393060</name>
</gene>
<dbReference type="EMBL" id="LAZR01009024">
    <property type="protein sequence ID" value="KKM75157.1"/>
    <property type="molecule type" value="Genomic_DNA"/>
</dbReference>
<reference evidence="3" key="1">
    <citation type="journal article" date="2015" name="Nature">
        <title>Complex archaea that bridge the gap between prokaryotes and eukaryotes.</title>
        <authorList>
            <person name="Spang A."/>
            <person name="Saw J.H."/>
            <person name="Jorgensen S.L."/>
            <person name="Zaremba-Niedzwiedzka K."/>
            <person name="Martijn J."/>
            <person name="Lind A.E."/>
            <person name="van Eijk R."/>
            <person name="Schleper C."/>
            <person name="Guy L."/>
            <person name="Ettema T.J."/>
        </authorList>
    </citation>
    <scope>NUCLEOTIDE SEQUENCE</scope>
</reference>
<sequence>MNLTEEGNAEDITTLGKFYEEHKWNEQDKHDKLMASYLLMKNAVTAHKKKGNEADIVGFRSGIGGMLVEQDASLLISNPQIHFRPADPEDEDERKKIDSVMEPWARGAWKRSQQSMEVWRFLSRPLIGLSRAWDNILPHPHLWSGAVVEELVERLNATKDHKEKTNLERQIKRAKTNIWPIRWTMVPTRKTYTDYDSEYRLPEVIESREMTIQAIVNRWGEEALPGPYKDAKKGFGPWKKDDTTKKKVYVWANHQHSGVVIPHDEDPKLVASFHHGFGRSPYECAIDKVLLDNDLGIMFPGALFYVSNIIDAYDELMSDYRELHRDHARTERVVYVARASYDVTQLQSGRPTKVEIEDGMTLWMGEEEVKLIDLPVIGEEKYAYLGKLQEQIREAQRSGVLRGEILSGTSQNAFTTAYQVAERELEPATKALAYIGEAAVERFLLSVKNLGEPVAIFTEKGMVEVKPDDTEWIPAIKLLIGRAIPIDLSILADIATRLQALGLSPETWMAALNLENPGQEERMAFLAQLRAAIRSQIIIPAALQRLQQPDPFTPEQVTEIEGLMGGASPDLSQFLESQVGEQLPGPIRQVMANQARQGIPQATQRPQEVTGGAPVGV</sequence>
<organism evidence="3">
    <name type="scientific">marine sediment metagenome</name>
    <dbReference type="NCBI Taxonomy" id="412755"/>
    <lineage>
        <taxon>unclassified sequences</taxon>
        <taxon>metagenomes</taxon>
        <taxon>ecological metagenomes</taxon>
    </lineage>
</organism>
<evidence type="ECO:0000256" key="1">
    <source>
        <dbReference type="SAM" id="Coils"/>
    </source>
</evidence>
<accession>A0A0F9N0Y7</accession>